<dbReference type="PROSITE" id="PS50102">
    <property type="entry name" value="RRM"/>
    <property type="match status" value="1"/>
</dbReference>
<dbReference type="SMART" id="SM00360">
    <property type="entry name" value="RRM"/>
    <property type="match status" value="1"/>
</dbReference>
<keyword evidence="9" id="KW-1185">Reference proteome</keyword>
<feature type="domain" description="RRM" evidence="7">
    <location>
        <begin position="8"/>
        <end position="86"/>
    </location>
</feature>
<evidence type="ECO:0000256" key="1">
    <source>
        <dbReference type="ARBA" id="ARBA00004123"/>
    </source>
</evidence>
<reference evidence="8" key="2">
    <citation type="submission" date="2025-09" db="UniProtKB">
        <authorList>
            <consortium name="Ensembl"/>
        </authorList>
    </citation>
    <scope>IDENTIFICATION</scope>
</reference>
<dbReference type="Proteomes" id="UP000261540">
    <property type="component" value="Unplaced"/>
</dbReference>
<evidence type="ECO:0000256" key="3">
    <source>
        <dbReference type="ARBA" id="ARBA00023242"/>
    </source>
</evidence>
<dbReference type="CDD" id="cd12382">
    <property type="entry name" value="RRM_RBMX_like"/>
    <property type="match status" value="1"/>
</dbReference>
<dbReference type="InterPro" id="IPR012604">
    <property type="entry name" value="RBM1CTR"/>
</dbReference>
<dbReference type="Ensembl" id="ENSPKIT00000021832.1">
    <property type="protein sequence ID" value="ENSPKIP00000040808.1"/>
    <property type="gene ID" value="ENSPKIG00000017611.1"/>
</dbReference>
<keyword evidence="3" id="KW-0539">Nucleus</keyword>
<evidence type="ECO:0000256" key="5">
    <source>
        <dbReference type="PROSITE-ProRule" id="PRU00176"/>
    </source>
</evidence>
<dbReference type="SUPFAM" id="SSF54928">
    <property type="entry name" value="RNA-binding domain, RBD"/>
    <property type="match status" value="1"/>
</dbReference>
<feature type="compositionally biased region" description="Basic and acidic residues" evidence="6">
    <location>
        <begin position="217"/>
        <end position="231"/>
    </location>
</feature>
<organism evidence="8 9">
    <name type="scientific">Paramormyrops kingsleyae</name>
    <dbReference type="NCBI Taxonomy" id="1676925"/>
    <lineage>
        <taxon>Eukaryota</taxon>
        <taxon>Metazoa</taxon>
        <taxon>Chordata</taxon>
        <taxon>Craniata</taxon>
        <taxon>Vertebrata</taxon>
        <taxon>Euteleostomi</taxon>
        <taxon>Actinopterygii</taxon>
        <taxon>Neopterygii</taxon>
        <taxon>Teleostei</taxon>
        <taxon>Osteoglossocephala</taxon>
        <taxon>Osteoglossomorpha</taxon>
        <taxon>Osteoglossiformes</taxon>
        <taxon>Mormyridae</taxon>
        <taxon>Paramormyrops</taxon>
    </lineage>
</organism>
<dbReference type="STRING" id="1676925.ENSPKIP00000040808"/>
<reference evidence="8" key="1">
    <citation type="submission" date="2025-08" db="UniProtKB">
        <authorList>
            <consortium name="Ensembl"/>
        </authorList>
    </citation>
    <scope>IDENTIFICATION</scope>
</reference>
<evidence type="ECO:0000256" key="2">
    <source>
        <dbReference type="ARBA" id="ARBA00022884"/>
    </source>
</evidence>
<dbReference type="FunFam" id="3.30.70.330:FF:000119">
    <property type="entry name" value="RNA-binding motif protein, X chromosome"/>
    <property type="match status" value="1"/>
</dbReference>
<evidence type="ECO:0000256" key="6">
    <source>
        <dbReference type="SAM" id="MobiDB-lite"/>
    </source>
</evidence>
<dbReference type="GO" id="GO:0005634">
    <property type="term" value="C:nucleus"/>
    <property type="evidence" value="ECO:0007669"/>
    <property type="project" value="UniProtKB-SubCell"/>
</dbReference>
<sequence length="375" mass="41652">MAEADRPGKLFIGGLNTETSEKALQQCFGKYGRIVEIILMKDRETNKSRGFAFITFERPSDAKDAVKEMNGKSLDGKPIKVAQATKPQFESGLRRGYGFRGAHGGPPAMRAPPPRGNTLLLILRLPSREPLTLKRSSPIRNGGPPPKRMAFSGPMSSWEYDRDSYGPPPPRRDPMMSRRDEYPSPREDHYSSRDSYSSRDYLSSRDSRDYGPPTRDYPYRDSPHSSSRDEYGSMSRGYSERESYGGAREPRTYMDRPSASSYRDPYDGYGNSRSAPSSRAPPPSYSGNGGGSRYDDYGSGSRNGYSGRDSYASGRADPYSTSRGERMARQERGPDPHVERGYPPRDVYGGSSRGAPRGGSRGGIRPDRGMTGSRY</sequence>
<dbReference type="InterPro" id="IPR035979">
    <property type="entry name" value="RBD_domain_sf"/>
</dbReference>
<dbReference type="InterPro" id="IPR050441">
    <property type="entry name" value="RBM"/>
</dbReference>
<feature type="compositionally biased region" description="Low complexity" evidence="6">
    <location>
        <begin position="297"/>
        <end position="311"/>
    </location>
</feature>
<dbReference type="Pfam" id="PF00076">
    <property type="entry name" value="RRM_1"/>
    <property type="match status" value="1"/>
</dbReference>
<evidence type="ECO:0000256" key="4">
    <source>
        <dbReference type="ARBA" id="ARBA00023274"/>
    </source>
</evidence>
<dbReference type="PANTHER" id="PTHR48034">
    <property type="entry name" value="TRANSFORMER-2 SEX-DETERMINING PROTEIN-RELATED"/>
    <property type="match status" value="1"/>
</dbReference>
<dbReference type="GO" id="GO:0003723">
    <property type="term" value="F:RNA binding"/>
    <property type="evidence" value="ECO:0007669"/>
    <property type="project" value="UniProtKB-UniRule"/>
</dbReference>
<comment type="subcellular location">
    <subcellularLocation>
        <location evidence="1">Nucleus</location>
    </subcellularLocation>
</comment>
<feature type="compositionally biased region" description="Basic and acidic residues" evidence="6">
    <location>
        <begin position="238"/>
        <end position="254"/>
    </location>
</feature>
<keyword evidence="2 5" id="KW-0694">RNA-binding</keyword>
<dbReference type="AlphaFoldDB" id="A0A3B3TEF9"/>
<accession>A0A3B3TEF9</accession>
<feature type="region of interest" description="Disordered" evidence="6">
    <location>
        <begin position="131"/>
        <end position="375"/>
    </location>
</feature>
<dbReference type="SMART" id="SM00361">
    <property type="entry name" value="RRM_1"/>
    <property type="match status" value="1"/>
</dbReference>
<dbReference type="GO" id="GO:1990904">
    <property type="term" value="C:ribonucleoprotein complex"/>
    <property type="evidence" value="ECO:0007669"/>
    <property type="project" value="UniProtKB-KW"/>
</dbReference>
<feature type="compositionally biased region" description="Basic and acidic residues" evidence="6">
    <location>
        <begin position="323"/>
        <end position="343"/>
    </location>
</feature>
<name>A0A3B3TEF9_9TELE</name>
<dbReference type="Pfam" id="PF08081">
    <property type="entry name" value="RBM1CTR"/>
    <property type="match status" value="1"/>
</dbReference>
<dbReference type="InterPro" id="IPR012677">
    <property type="entry name" value="Nucleotide-bd_a/b_plait_sf"/>
</dbReference>
<dbReference type="InterPro" id="IPR003954">
    <property type="entry name" value="RRM_euk-type"/>
</dbReference>
<evidence type="ECO:0000259" key="7">
    <source>
        <dbReference type="PROSITE" id="PS50102"/>
    </source>
</evidence>
<keyword evidence="4" id="KW-0687">Ribonucleoprotein</keyword>
<dbReference type="GeneTree" id="ENSGT00940000165126"/>
<proteinExistence type="predicted"/>
<dbReference type="Gene3D" id="3.30.70.330">
    <property type="match status" value="1"/>
</dbReference>
<evidence type="ECO:0000313" key="9">
    <source>
        <dbReference type="Proteomes" id="UP000261540"/>
    </source>
</evidence>
<feature type="compositionally biased region" description="Basic and acidic residues" evidence="6">
    <location>
        <begin position="159"/>
        <end position="192"/>
    </location>
</feature>
<evidence type="ECO:0000313" key="8">
    <source>
        <dbReference type="Ensembl" id="ENSPKIP00000040808.1"/>
    </source>
</evidence>
<protein>
    <submittedName>
        <fullName evidence="8">RNA binding motif protein X-linked</fullName>
    </submittedName>
</protein>
<dbReference type="InterPro" id="IPR000504">
    <property type="entry name" value="RRM_dom"/>
</dbReference>